<reference evidence="1 2" key="1">
    <citation type="submission" date="2016-08" db="EMBL/GenBank/DDBJ databases">
        <title>Evolution of the type three secretion system and type three effector repertoires in Xanthomonas.</title>
        <authorList>
            <person name="Merda D."/>
            <person name="Briand M."/>
            <person name="Bosis E."/>
            <person name="Rousseau C."/>
            <person name="Portier P."/>
            <person name="Jacques M.-A."/>
            <person name="Fischer-Le Saux M."/>
        </authorList>
    </citation>
    <scope>NUCLEOTIDE SEQUENCE [LARGE SCALE GENOMIC DNA]</scope>
    <source>
        <strain evidence="1 2">CFBP 4691</strain>
    </source>
</reference>
<evidence type="ECO:0000313" key="2">
    <source>
        <dbReference type="Proteomes" id="UP000239898"/>
    </source>
</evidence>
<accession>A0A2S6ZLW7</accession>
<name>A0A2S6ZLW7_9XANT</name>
<gene>
    <name evidence="1" type="ORF">XthCFBP4691_01075</name>
</gene>
<organism evidence="1 2">
    <name type="scientific">Xanthomonas theicola</name>
    <dbReference type="NCBI Taxonomy" id="56464"/>
    <lineage>
        <taxon>Bacteria</taxon>
        <taxon>Pseudomonadati</taxon>
        <taxon>Pseudomonadota</taxon>
        <taxon>Gammaproteobacteria</taxon>
        <taxon>Lysobacterales</taxon>
        <taxon>Lysobacteraceae</taxon>
        <taxon>Xanthomonas</taxon>
    </lineage>
</organism>
<dbReference type="EMBL" id="MIGX01000002">
    <property type="protein sequence ID" value="PPT93263.1"/>
    <property type="molecule type" value="Genomic_DNA"/>
</dbReference>
<dbReference type="AlphaFoldDB" id="A0A2S6ZLW7"/>
<keyword evidence="2" id="KW-1185">Reference proteome</keyword>
<evidence type="ECO:0008006" key="3">
    <source>
        <dbReference type="Google" id="ProtNLM"/>
    </source>
</evidence>
<dbReference type="OrthoDB" id="5998947at2"/>
<proteinExistence type="predicted"/>
<dbReference type="Proteomes" id="UP000239898">
    <property type="component" value="Unassembled WGS sequence"/>
</dbReference>
<sequence>MKSGREGLVAAAERLPDILTYEDLQKLCRPDLPGRPRRAPRRATVEAWAKREHIPYRYDGVGGIWTTREALNQALGLRQAEEPDAPYDPEDIA</sequence>
<evidence type="ECO:0000313" key="1">
    <source>
        <dbReference type="EMBL" id="PPT93263.1"/>
    </source>
</evidence>
<protein>
    <recommendedName>
        <fullName evidence="3">DNA-binding protein</fullName>
    </recommendedName>
</protein>
<comment type="caution">
    <text evidence="1">The sequence shown here is derived from an EMBL/GenBank/DDBJ whole genome shotgun (WGS) entry which is preliminary data.</text>
</comment>